<dbReference type="PANTHER" id="PTHR33376">
    <property type="match status" value="1"/>
</dbReference>
<evidence type="ECO:0000256" key="2">
    <source>
        <dbReference type="PIRSR" id="PIRSR039026-1"/>
    </source>
</evidence>
<dbReference type="EMBL" id="JXQW01000023">
    <property type="protein sequence ID" value="KIQ01232.1"/>
    <property type="molecule type" value="Genomic_DNA"/>
</dbReference>
<keyword evidence="3" id="KW-0479">Metal-binding</keyword>
<feature type="binding site" evidence="2">
    <location>
        <position position="164"/>
    </location>
    <ligand>
        <name>substrate</name>
    </ligand>
</feature>
<dbReference type="InterPro" id="IPR018389">
    <property type="entry name" value="DctP_fam"/>
</dbReference>
<feature type="binding site" evidence="3">
    <location>
        <position position="248"/>
    </location>
    <ligand>
        <name>substrate</name>
    </ligand>
</feature>
<dbReference type="Proteomes" id="UP000032068">
    <property type="component" value="Unassembled WGS sequence"/>
</dbReference>
<dbReference type="GO" id="GO:0046872">
    <property type="term" value="F:metal ion binding"/>
    <property type="evidence" value="ECO:0007669"/>
    <property type="project" value="UniProtKB-KW"/>
</dbReference>
<reference evidence="5 6" key="1">
    <citation type="submission" date="2014-12" db="EMBL/GenBank/DDBJ databases">
        <title>16Stimator: statistical estimation of ribosomal gene copy numbers from draft genome assemblies.</title>
        <authorList>
            <person name="Perisin M.A."/>
            <person name="Vetter M."/>
            <person name="Gilbert J.A."/>
            <person name="Bergelson J."/>
        </authorList>
    </citation>
    <scope>NUCLEOTIDE SEQUENCE [LARGE SCALE GENOMIC DNA]</scope>
    <source>
        <strain evidence="5 6">MEJ086</strain>
    </source>
</reference>
<feature type="binding site" evidence="2">
    <location>
        <position position="185"/>
    </location>
    <ligand>
        <name>substrate</name>
    </ligand>
</feature>
<evidence type="ECO:0000256" key="1">
    <source>
        <dbReference type="ARBA" id="ARBA00022729"/>
    </source>
</evidence>
<name>A0A0D0J6C0_9PSED</name>
<evidence type="ECO:0000313" key="6">
    <source>
        <dbReference type="Proteomes" id="UP000032068"/>
    </source>
</evidence>
<dbReference type="PIRSF" id="PIRSF039026">
    <property type="entry name" value="SiaP"/>
    <property type="match status" value="1"/>
</dbReference>
<dbReference type="InterPro" id="IPR026289">
    <property type="entry name" value="SBP_TakP-like"/>
</dbReference>
<dbReference type="RefSeq" id="WP_042553401.1">
    <property type="nucleotide sequence ID" value="NZ_JXQW01000023.1"/>
</dbReference>
<dbReference type="InterPro" id="IPR038404">
    <property type="entry name" value="TRAP_DctP_sf"/>
</dbReference>
<dbReference type="Gene3D" id="3.40.190.10">
    <property type="entry name" value="Periplasmic binding protein-like II"/>
    <property type="match status" value="1"/>
</dbReference>
<gene>
    <name evidence="5" type="ORF">RU08_08720</name>
</gene>
<comment type="caution">
    <text evidence="5">The sequence shown here is derived from an EMBL/GenBank/DDBJ whole genome shotgun (WGS) entry which is preliminary data.</text>
</comment>
<dbReference type="CDD" id="cd13604">
    <property type="entry name" value="PBP2_TRAP_ketoacid_lactate_like"/>
    <property type="match status" value="1"/>
</dbReference>
<organism evidence="5 6">
    <name type="scientific">Pseudomonas fulva</name>
    <dbReference type="NCBI Taxonomy" id="47880"/>
    <lineage>
        <taxon>Bacteria</taxon>
        <taxon>Pseudomonadati</taxon>
        <taxon>Pseudomonadota</taxon>
        <taxon>Gammaproteobacteria</taxon>
        <taxon>Pseudomonadales</taxon>
        <taxon>Pseudomonadaceae</taxon>
        <taxon>Pseudomonas</taxon>
    </lineage>
</organism>
<evidence type="ECO:0000313" key="5">
    <source>
        <dbReference type="EMBL" id="KIQ01232.1"/>
    </source>
</evidence>
<dbReference type="Pfam" id="PF03480">
    <property type="entry name" value="DctP"/>
    <property type="match status" value="1"/>
</dbReference>
<dbReference type="PANTHER" id="PTHR33376:SF5">
    <property type="entry name" value="EXTRACYTOPLASMIC SOLUTE RECEPTOR PROTEIN"/>
    <property type="match status" value="1"/>
</dbReference>
<feature type="binding site" evidence="3">
    <location>
        <position position="223"/>
    </location>
    <ligand>
        <name>Na(+)</name>
        <dbReference type="ChEBI" id="CHEBI:29101"/>
    </ligand>
</feature>
<dbReference type="Gene3D" id="3.40.190.170">
    <property type="entry name" value="Bacterial extracellular solute-binding protein, family 7"/>
    <property type="match status" value="1"/>
</dbReference>
<evidence type="ECO:0000256" key="4">
    <source>
        <dbReference type="SAM" id="SignalP"/>
    </source>
</evidence>
<dbReference type="GO" id="GO:0055085">
    <property type="term" value="P:transmembrane transport"/>
    <property type="evidence" value="ECO:0007669"/>
    <property type="project" value="InterPro"/>
</dbReference>
<dbReference type="NCBIfam" id="NF037995">
    <property type="entry name" value="TRAP_S1"/>
    <property type="match status" value="1"/>
</dbReference>
<feature type="chain" id="PRO_5002213019" evidence="4">
    <location>
        <begin position="31"/>
        <end position="369"/>
    </location>
</feature>
<sequence length="369" mass="39894">MSLNRRNFIGAGALAAGAGLAMGASGVASAAVSGKTFNWKMTNAYAPGSPFYVQGPGSPTDFCKRVEEMSGGRLKIQHFAAGELIPALEGFDAVSSGMVEMNAANAFFWAGKIPAAQFFTAVPFGMNTQGMNAWLYNGGGLKLWEELYEPHGLVPMPMGNTGTQMTGWFRQPLENVDSLKGLKMRIAGLAGKVYSELGVAVRLLPGGEIFPALERGVIDAAEFVGPYQDRRMGLHKAAKNYYTTGWHEPTNVTELIINKQAWDSLPADLQAIVRSCAQACNNDSWSWCDAVNAEAMQDLVGNQGVIARPLPDDVIKRLREVTHDTLSGMAASDPATKKVYEHFFAFRKQYISWASVGEKAFMEIGMGES</sequence>
<feature type="signal peptide" evidence="4">
    <location>
        <begin position="1"/>
        <end position="30"/>
    </location>
</feature>
<dbReference type="AlphaFoldDB" id="A0A0D0J6C0"/>
<feature type="binding site" evidence="3">
    <location>
        <position position="222"/>
    </location>
    <ligand>
        <name>substrate</name>
    </ligand>
</feature>
<dbReference type="InterPro" id="IPR006311">
    <property type="entry name" value="TAT_signal"/>
</dbReference>
<dbReference type="OrthoDB" id="9769667at2"/>
<dbReference type="PROSITE" id="PS51318">
    <property type="entry name" value="TAT"/>
    <property type="match status" value="1"/>
</dbReference>
<keyword evidence="1 4" id="KW-0732">Signal</keyword>
<evidence type="ECO:0000256" key="3">
    <source>
        <dbReference type="PIRSR" id="PIRSR039026-2"/>
    </source>
</evidence>
<proteinExistence type="predicted"/>
<dbReference type="GO" id="GO:0031317">
    <property type="term" value="C:tripartite ATP-independent periplasmic transporter complex"/>
    <property type="evidence" value="ECO:0007669"/>
    <property type="project" value="InterPro"/>
</dbReference>
<protein>
    <submittedName>
        <fullName evidence="5">ABC transporter substrate-binding protein</fullName>
    </submittedName>
</protein>
<accession>A0A0D0J6C0</accession>